<evidence type="ECO:0000313" key="6">
    <source>
        <dbReference type="EMBL" id="CAF2032868.1"/>
    </source>
</evidence>
<dbReference type="GO" id="GO:0007030">
    <property type="term" value="P:Golgi organization"/>
    <property type="evidence" value="ECO:0007669"/>
    <property type="project" value="TreeGrafter"/>
</dbReference>
<feature type="coiled-coil region" evidence="2">
    <location>
        <begin position="486"/>
        <end position="513"/>
    </location>
</feature>
<dbReference type="EMBL" id="CAJNRE010004117">
    <property type="protein sequence ID" value="CAF2032868.1"/>
    <property type="molecule type" value="Genomic_DNA"/>
</dbReference>
<organism evidence="5 7">
    <name type="scientific">Rotaria magnacalcarata</name>
    <dbReference type="NCBI Taxonomy" id="392030"/>
    <lineage>
        <taxon>Eukaryota</taxon>
        <taxon>Metazoa</taxon>
        <taxon>Spiralia</taxon>
        <taxon>Gnathifera</taxon>
        <taxon>Rotifera</taxon>
        <taxon>Eurotatoria</taxon>
        <taxon>Bdelloidea</taxon>
        <taxon>Philodinida</taxon>
        <taxon>Philodinidae</taxon>
        <taxon>Rotaria</taxon>
    </lineage>
</organism>
<proteinExistence type="predicted"/>
<name>A0A814VNJ3_9BILA</name>
<dbReference type="PANTHER" id="PTHR10881:SF46">
    <property type="entry name" value="GOLGIN SUBFAMILY A MEMBER 2"/>
    <property type="match status" value="1"/>
</dbReference>
<dbReference type="GO" id="GO:0005801">
    <property type="term" value="C:cis-Golgi network"/>
    <property type="evidence" value="ECO:0007669"/>
    <property type="project" value="TreeGrafter"/>
</dbReference>
<dbReference type="Proteomes" id="UP000663855">
    <property type="component" value="Unassembled WGS sequence"/>
</dbReference>
<dbReference type="InterPro" id="IPR024858">
    <property type="entry name" value="GOLGA"/>
</dbReference>
<sequence>MVDNEKRENLANARRQLKKFRDQHQSNSSETSVAEDVDSIHGTSINSSVNYNTVQPMVSGSGIPAGIHQNILKSPIAVSEEPNRQYVRPIENQSQQRCFRLEGQRSSTGTSSTSGRSNLSSADSEEKLCRDVNQLQEQLEIHVQTIGMLVAEKSDVSAKLGQSFKQLERKQGEMDELYGRLKASRERVQELEKQISNSTANLQKREMAAKEFDKENNRLKIENIRQSQSIEDLKQGINELNEKLHNRQTLVDQLTVQLEESKQQCQKPDETSVIEKQMNELKQTIEFKDSQIEEISSSINRMRSDNEQFQQYNTNMQNHIKELNRQIVQLTERNSFLLNENDAMKITYPMNSSDQCSLVDHTNLQQENNFYRNAVEQWSNRYEELKSKLDAMTVLLSEKDEIIVELKTNNNNDSNDQHPPREFQENFHQISNENINLKKQIEHLKEYQSNLNNEQQTQTDDQSMNLSLLKDIDDNNQVQQMNLDRVNETMRENIDLKARIEHLEHVIQQLQSETETIGDYIYLYQQQREQLQKRYEEKDIYIQQLTHDRMSLQKKVSEFEILFVQILSIPMTNLAQLEKSNTQMSLTQVNMNSSMELACNTKDNQEFRTVNHPLLLSSSTNNQIMSLHSDKPTDSRFSMLSEETKLRTFELIKELQQTNISPEQHDSSSSIKLAFVDSSLYTCSTCSGLIQSV</sequence>
<feature type="compositionally biased region" description="Low complexity" evidence="3">
    <location>
        <begin position="105"/>
        <end position="121"/>
    </location>
</feature>
<keyword evidence="1 2" id="KW-0175">Coiled coil</keyword>
<gene>
    <name evidence="5" type="ORF">CJN711_LOCUS11501</name>
    <name evidence="6" type="ORF">MBJ925_LOCUS10140</name>
</gene>
<feature type="region of interest" description="Disordered" evidence="3">
    <location>
        <begin position="18"/>
        <end position="39"/>
    </location>
</feature>
<feature type="coiled-coil region" evidence="2">
    <location>
        <begin position="167"/>
        <end position="395"/>
    </location>
</feature>
<protein>
    <recommendedName>
        <fullName evidence="4">Golgin subfamily A conserved domain-containing protein</fullName>
    </recommendedName>
</protein>
<dbReference type="PANTHER" id="PTHR10881">
    <property type="entry name" value="GOLGIN SUBFAMILY A MEMBER-RELATED"/>
    <property type="match status" value="1"/>
</dbReference>
<evidence type="ECO:0000313" key="7">
    <source>
        <dbReference type="Proteomes" id="UP000663855"/>
    </source>
</evidence>
<accession>A0A814VNJ3</accession>
<feature type="region of interest" description="Disordered" evidence="3">
    <location>
        <begin position="88"/>
        <end position="125"/>
    </location>
</feature>
<evidence type="ECO:0000313" key="5">
    <source>
        <dbReference type="EMBL" id="CAF1190745.1"/>
    </source>
</evidence>
<dbReference type="SUPFAM" id="SSF57997">
    <property type="entry name" value="Tropomyosin"/>
    <property type="match status" value="1"/>
</dbReference>
<dbReference type="AlphaFoldDB" id="A0A814VNJ3"/>
<dbReference type="InterPro" id="IPR043976">
    <property type="entry name" value="GOLGA_cons_dom"/>
</dbReference>
<evidence type="ECO:0000259" key="4">
    <source>
        <dbReference type="Pfam" id="PF15070"/>
    </source>
</evidence>
<comment type="caution">
    <text evidence="5">The sequence shown here is derived from an EMBL/GenBank/DDBJ whole genome shotgun (WGS) entry which is preliminary data.</text>
</comment>
<evidence type="ECO:0000256" key="3">
    <source>
        <dbReference type="SAM" id="MobiDB-lite"/>
    </source>
</evidence>
<reference evidence="5" key="1">
    <citation type="submission" date="2021-02" db="EMBL/GenBank/DDBJ databases">
        <authorList>
            <person name="Nowell W R."/>
        </authorList>
    </citation>
    <scope>NUCLEOTIDE SEQUENCE</scope>
</reference>
<feature type="domain" description="Golgin subfamily A conserved" evidence="4">
    <location>
        <begin position="484"/>
        <end position="566"/>
    </location>
</feature>
<dbReference type="EMBL" id="CAJNOV010004875">
    <property type="protein sequence ID" value="CAF1190745.1"/>
    <property type="molecule type" value="Genomic_DNA"/>
</dbReference>
<dbReference type="Pfam" id="PF15070">
    <property type="entry name" value="GOLGA2L5"/>
    <property type="match status" value="1"/>
</dbReference>
<dbReference type="Proteomes" id="UP000663824">
    <property type="component" value="Unassembled WGS sequence"/>
</dbReference>
<dbReference type="GO" id="GO:0032580">
    <property type="term" value="C:Golgi cisterna membrane"/>
    <property type="evidence" value="ECO:0007669"/>
    <property type="project" value="TreeGrafter"/>
</dbReference>
<dbReference type="GO" id="GO:0000137">
    <property type="term" value="C:Golgi cis cisterna"/>
    <property type="evidence" value="ECO:0007669"/>
    <property type="project" value="TreeGrafter"/>
</dbReference>
<evidence type="ECO:0000256" key="2">
    <source>
        <dbReference type="SAM" id="Coils"/>
    </source>
</evidence>
<evidence type="ECO:0000256" key="1">
    <source>
        <dbReference type="ARBA" id="ARBA00023054"/>
    </source>
</evidence>